<name>A0ABU2KK72_9FLAO</name>
<dbReference type="EMBL" id="JAVRBG010000010">
    <property type="protein sequence ID" value="MDT0295108.1"/>
    <property type="molecule type" value="Genomic_DNA"/>
</dbReference>
<evidence type="ECO:0000256" key="1">
    <source>
        <dbReference type="SAM" id="Phobius"/>
    </source>
</evidence>
<dbReference type="RefSeq" id="WP_311402040.1">
    <property type="nucleotide sequence ID" value="NZ_JAVRBG010000010.1"/>
</dbReference>
<keyword evidence="1" id="KW-0472">Membrane</keyword>
<keyword evidence="3" id="KW-1185">Reference proteome</keyword>
<sequence length="154" mass="18011">MDRILNTRSTMYSSSLSDTDLRDALEKLFKEKKLKFIGKFKSLYEFEAYDTWTYITWYVPNMRRQMAYLKGKIIKSEKGSILNLNLKPNPVIAIFPILLISIGIIISLIALFQNEISIFGMVLIAVGIVFYLFGVFLKNRLERNFQKHLDLQKM</sequence>
<reference evidence="3" key="1">
    <citation type="submission" date="2023-07" db="EMBL/GenBank/DDBJ databases">
        <title>Isolating and identifying novel microbial strains from the Mariana Trench.</title>
        <authorList>
            <person name="Fu H."/>
        </authorList>
    </citation>
    <scope>NUCLEOTIDE SEQUENCE [LARGE SCALE GENOMIC DNA]</scope>
    <source>
        <strain evidence="3">T-y2</strain>
    </source>
</reference>
<organism evidence="2 3">
    <name type="scientific">Mesonia ostreae</name>
    <dbReference type="NCBI Taxonomy" id="861110"/>
    <lineage>
        <taxon>Bacteria</taxon>
        <taxon>Pseudomonadati</taxon>
        <taxon>Bacteroidota</taxon>
        <taxon>Flavobacteriia</taxon>
        <taxon>Flavobacteriales</taxon>
        <taxon>Flavobacteriaceae</taxon>
        <taxon>Mesonia</taxon>
    </lineage>
</organism>
<keyword evidence="1" id="KW-1133">Transmembrane helix</keyword>
<accession>A0ABU2KK72</accession>
<protein>
    <submittedName>
        <fullName evidence="2">Uncharacterized protein</fullName>
    </submittedName>
</protein>
<evidence type="ECO:0000313" key="2">
    <source>
        <dbReference type="EMBL" id="MDT0295108.1"/>
    </source>
</evidence>
<evidence type="ECO:0000313" key="3">
    <source>
        <dbReference type="Proteomes" id="UP001182991"/>
    </source>
</evidence>
<gene>
    <name evidence="2" type="ORF">RLT85_10725</name>
</gene>
<keyword evidence="1" id="KW-0812">Transmembrane</keyword>
<dbReference type="Proteomes" id="UP001182991">
    <property type="component" value="Unassembled WGS sequence"/>
</dbReference>
<comment type="caution">
    <text evidence="2">The sequence shown here is derived from an EMBL/GenBank/DDBJ whole genome shotgun (WGS) entry which is preliminary data.</text>
</comment>
<feature type="transmembrane region" description="Helical" evidence="1">
    <location>
        <begin position="91"/>
        <end position="112"/>
    </location>
</feature>
<feature type="transmembrane region" description="Helical" evidence="1">
    <location>
        <begin position="118"/>
        <end position="137"/>
    </location>
</feature>
<proteinExistence type="predicted"/>